<dbReference type="CDD" id="cd18186">
    <property type="entry name" value="BTB_POZ_ZBTB_KLHL-like"/>
    <property type="match status" value="1"/>
</dbReference>
<evidence type="ECO:0000313" key="3">
    <source>
        <dbReference type="Proteomes" id="UP000322873"/>
    </source>
</evidence>
<dbReference type="AlphaFoldDB" id="A0A5M9J999"/>
<dbReference type="EMBL" id="VICG01000016">
    <property type="protein sequence ID" value="KAA8563835.1"/>
    <property type="molecule type" value="Genomic_DNA"/>
</dbReference>
<dbReference type="Pfam" id="PF00651">
    <property type="entry name" value="BTB"/>
    <property type="match status" value="1"/>
</dbReference>
<accession>A0A5M9J999</accession>
<dbReference type="InterPro" id="IPR000210">
    <property type="entry name" value="BTB/POZ_dom"/>
</dbReference>
<dbReference type="PROSITE" id="PS50097">
    <property type="entry name" value="BTB"/>
    <property type="match status" value="1"/>
</dbReference>
<protein>
    <recommendedName>
        <fullName evidence="1">BTB domain-containing protein</fullName>
    </recommendedName>
</protein>
<feature type="domain" description="BTB" evidence="1">
    <location>
        <begin position="77"/>
        <end position="137"/>
    </location>
</feature>
<comment type="caution">
    <text evidence="2">The sequence shown here is derived from an EMBL/GenBank/DDBJ whole genome shotgun (WGS) entry which is preliminary data.</text>
</comment>
<proteinExistence type="predicted"/>
<dbReference type="SUPFAM" id="SSF54695">
    <property type="entry name" value="POZ domain"/>
    <property type="match status" value="1"/>
</dbReference>
<evidence type="ECO:0000313" key="2">
    <source>
        <dbReference type="EMBL" id="KAA8563835.1"/>
    </source>
</evidence>
<dbReference type="InterPro" id="IPR011333">
    <property type="entry name" value="SKP1/BTB/POZ_sf"/>
</dbReference>
<name>A0A5M9J999_MONFR</name>
<dbReference type="Proteomes" id="UP000322873">
    <property type="component" value="Unassembled WGS sequence"/>
</dbReference>
<dbReference type="Gene3D" id="3.30.710.10">
    <property type="entry name" value="Potassium Channel Kv1.1, Chain A"/>
    <property type="match status" value="1"/>
</dbReference>
<keyword evidence="3" id="KW-1185">Reference proteome</keyword>
<organism evidence="2 3">
    <name type="scientific">Monilinia fructicola</name>
    <name type="common">Brown rot fungus</name>
    <name type="synonym">Ciboria fructicola</name>
    <dbReference type="NCBI Taxonomy" id="38448"/>
    <lineage>
        <taxon>Eukaryota</taxon>
        <taxon>Fungi</taxon>
        <taxon>Dikarya</taxon>
        <taxon>Ascomycota</taxon>
        <taxon>Pezizomycotina</taxon>
        <taxon>Leotiomycetes</taxon>
        <taxon>Helotiales</taxon>
        <taxon>Sclerotiniaceae</taxon>
        <taxon>Monilinia</taxon>
    </lineage>
</organism>
<evidence type="ECO:0000259" key="1">
    <source>
        <dbReference type="PROSITE" id="PS50097"/>
    </source>
</evidence>
<reference evidence="2 3" key="1">
    <citation type="submission" date="2019-06" db="EMBL/GenBank/DDBJ databases">
        <title>Genome Sequence of the Brown Rot Fungal Pathogen Monilinia fructicola.</title>
        <authorList>
            <person name="De Miccolis Angelini R.M."/>
            <person name="Landi L."/>
            <person name="Abate D."/>
            <person name="Pollastro S."/>
            <person name="Romanazzi G."/>
            <person name="Faretra F."/>
        </authorList>
    </citation>
    <scope>NUCLEOTIDE SEQUENCE [LARGE SCALE GENOMIC DNA]</scope>
    <source>
        <strain evidence="2 3">Mfrc123</strain>
    </source>
</reference>
<sequence length="212" mass="23655">MNRSPPSPIAPDVLETELEYLIKDGSCYTSSPIFSDDESVTFTQIDDLKISRSPQAVSPITRERPATDHFIQMVKGPEVEIFVGPKKRCFQLPKKLLAYYSPVFDRCFSGEFVEGETQKMECPEDTVEDFEVLLEYILYSNATNALSITKNAENTADGCISFVVFADNYDLGDVSSDVYSLLRPALVKYGKSGFKATYIEDIFGATRQGSCL</sequence>
<gene>
    <name evidence="2" type="ORF">EYC84_011850</name>
</gene>